<keyword evidence="2" id="KW-0472">Membrane</keyword>
<feature type="compositionally biased region" description="Gly residues" evidence="1">
    <location>
        <begin position="221"/>
        <end position="237"/>
    </location>
</feature>
<organism evidence="4 5">
    <name type="scientific">Kribbella caucasensis</name>
    <dbReference type="NCBI Taxonomy" id="2512215"/>
    <lineage>
        <taxon>Bacteria</taxon>
        <taxon>Bacillati</taxon>
        <taxon>Actinomycetota</taxon>
        <taxon>Actinomycetes</taxon>
        <taxon>Propionibacteriales</taxon>
        <taxon>Kribbellaceae</taxon>
        <taxon>Kribbella</taxon>
    </lineage>
</organism>
<comment type="caution">
    <text evidence="4">The sequence shown here is derived from an EMBL/GenBank/DDBJ whole genome shotgun (WGS) entry which is preliminary data.</text>
</comment>
<name>A0A4R6KHJ9_9ACTN</name>
<feature type="compositionally biased region" description="Low complexity" evidence="1">
    <location>
        <begin position="238"/>
        <end position="282"/>
    </location>
</feature>
<feature type="compositionally biased region" description="Low complexity" evidence="1">
    <location>
        <begin position="331"/>
        <end position="376"/>
    </location>
</feature>
<dbReference type="InterPro" id="IPR053807">
    <property type="entry name" value="LppM"/>
</dbReference>
<evidence type="ECO:0000313" key="5">
    <source>
        <dbReference type="Proteomes" id="UP000295388"/>
    </source>
</evidence>
<feature type="compositionally biased region" description="Gly residues" evidence="1">
    <location>
        <begin position="283"/>
        <end position="300"/>
    </location>
</feature>
<feature type="domain" description="LppM" evidence="3">
    <location>
        <begin position="12"/>
        <end position="166"/>
    </location>
</feature>
<keyword evidence="2" id="KW-0812">Transmembrane</keyword>
<dbReference type="AlphaFoldDB" id="A0A4R6KHJ9"/>
<feature type="compositionally biased region" description="Low complexity" evidence="1">
    <location>
        <begin position="207"/>
        <end position="220"/>
    </location>
</feature>
<keyword evidence="5" id="KW-1185">Reference proteome</keyword>
<evidence type="ECO:0000256" key="1">
    <source>
        <dbReference type="SAM" id="MobiDB-lite"/>
    </source>
</evidence>
<dbReference type="Pfam" id="PF21946">
    <property type="entry name" value="LppM"/>
    <property type="match status" value="1"/>
</dbReference>
<feature type="region of interest" description="Disordered" evidence="1">
    <location>
        <begin position="207"/>
        <end position="389"/>
    </location>
</feature>
<proteinExistence type="predicted"/>
<protein>
    <recommendedName>
        <fullName evidence="3">LppM domain-containing protein</fullName>
    </recommendedName>
</protein>
<evidence type="ECO:0000259" key="3">
    <source>
        <dbReference type="Pfam" id="PF21946"/>
    </source>
</evidence>
<feature type="transmembrane region" description="Helical" evidence="2">
    <location>
        <begin position="172"/>
        <end position="196"/>
    </location>
</feature>
<accession>A0A4R6KHJ9</accession>
<dbReference type="Proteomes" id="UP000295388">
    <property type="component" value="Unassembled WGS sequence"/>
</dbReference>
<sequence>MACLVSLTGCVKLDADLKVNSDETVSGNMQIGVDKQLVQSSGQSLDAVREQVEKQIKQTATDGVTCEAFDDDKYIGSKCDFDKVPFSEMGSSTGDGVGFRKEGDQFKVTVKGGDLGSQVPDNVQPVINFKITMPGKIVEHDPGADVSGRTATYDSIDELGNVSLTSEAGGGFPMWAIILIVVLVLIAAAAVVFFVMRGKKGGGQPFPAQYGQYPGQPQQGQWGGQYAGQPGPGGPYGQQGPQGPQYGQQGPQGPTGPQYGQPGQGQYPGQPQQYPGQPQQGQPGQGQPGQGQPGQWGGGQQQPPQGPPQQGGWGQPQQGQPPQQQGGGWGQPPQQGQPPQGQQPPQQGRPPQQGQPPQGQQPPQQGQPPQGQPPQQGGWGQPPRDDGRA</sequence>
<feature type="compositionally biased region" description="Low complexity" evidence="1">
    <location>
        <begin position="315"/>
        <end position="324"/>
    </location>
</feature>
<reference evidence="4 5" key="1">
    <citation type="submission" date="2019-03" db="EMBL/GenBank/DDBJ databases">
        <title>Genomic Encyclopedia of Type Strains, Phase III (KMG-III): the genomes of soil and plant-associated and newly described type strains.</title>
        <authorList>
            <person name="Whitman W."/>
        </authorList>
    </citation>
    <scope>NUCLEOTIDE SEQUENCE [LARGE SCALE GENOMIC DNA]</scope>
    <source>
        <strain evidence="4 5">VKM Ac-2527</strain>
    </source>
</reference>
<evidence type="ECO:0000256" key="2">
    <source>
        <dbReference type="SAM" id="Phobius"/>
    </source>
</evidence>
<dbReference type="EMBL" id="SNWQ01000005">
    <property type="protein sequence ID" value="TDO49967.1"/>
    <property type="molecule type" value="Genomic_DNA"/>
</dbReference>
<evidence type="ECO:0000313" key="4">
    <source>
        <dbReference type="EMBL" id="TDO49967.1"/>
    </source>
</evidence>
<keyword evidence="2" id="KW-1133">Transmembrane helix</keyword>
<gene>
    <name evidence="4" type="ORF">EV643_105197</name>
</gene>